<evidence type="ECO:0000256" key="3">
    <source>
        <dbReference type="SAM" id="MobiDB-lite"/>
    </source>
</evidence>
<dbReference type="EMBL" id="CP101987">
    <property type="protein sequence ID" value="UUI72432.1"/>
    <property type="molecule type" value="Genomic_DNA"/>
</dbReference>
<dbReference type="PRINTS" id="PR00420">
    <property type="entry name" value="RNGMNOXGNASE"/>
</dbReference>
<keyword evidence="5" id="KW-1185">Reference proteome</keyword>
<dbReference type="InterPro" id="IPR050816">
    <property type="entry name" value="Flavin-dep_Halogenase_NPB"/>
</dbReference>
<evidence type="ECO:0000256" key="2">
    <source>
        <dbReference type="ARBA" id="ARBA00038396"/>
    </source>
</evidence>
<dbReference type="InterPro" id="IPR036188">
    <property type="entry name" value="FAD/NAD-bd_sf"/>
</dbReference>
<protein>
    <submittedName>
        <fullName evidence="4">Uncharacterized protein</fullName>
    </submittedName>
</protein>
<evidence type="ECO:0000313" key="4">
    <source>
        <dbReference type="EMBL" id="UUI72432.1"/>
    </source>
</evidence>
<dbReference type="Gene3D" id="3.50.50.60">
    <property type="entry name" value="FAD/NAD(P)-binding domain"/>
    <property type="match status" value="1"/>
</dbReference>
<dbReference type="PANTHER" id="PTHR43747">
    <property type="entry name" value="FAD-BINDING PROTEIN"/>
    <property type="match status" value="1"/>
</dbReference>
<evidence type="ECO:0000313" key="5">
    <source>
        <dbReference type="Proteomes" id="UP001316384"/>
    </source>
</evidence>
<comment type="similarity">
    <text evidence="2">Belongs to the flavin-dependent halogenase family. Bacterial tryptophan halogenase subfamily.</text>
</comment>
<proteinExistence type="inferred from homology"/>
<sequence>MDRRGAQDQDVVVVGASVAGLLTAAALARDGRHLTLLDRDDLPDTAEPRTGVPQGRQPHLLLHRGLRAIEALLPGFGADLRAAGAVRVDTGDLAWLGVLGWSPPCRQLEILLATRPLIEHVLRARVLGLPGVQVVGGTRATGLRRGDATGPRWRVDTEPAGWRDGPAGRSTEPDAWGADLVVDASGRASRLPRWLHALGLPDAPVEGLDAHVGYSTVRVRLPRERVAAKGVVILAAPGVIGGMALPAEDDVWTVTGFGAGARRPPRDLPGLREFLGHVRDDSLARVVAAGDVEGDVATHRQTGNQRHRYDRVNPWPDGLLVVGDALCALNPVYGQGMTVAALMAQTVRAADERGPLTAPGAAARVVRECVEAGEAPWQMATGADRALLGLPGPRSPVAVLAGRWVGELERLSTHGDTAAQVSLARVYQLEGAPTTLFHPRLVRRWVRARVRGYGPPVPRPTVLRDDVSEPVGDGR</sequence>
<evidence type="ECO:0000256" key="1">
    <source>
        <dbReference type="ARBA" id="ARBA00023002"/>
    </source>
</evidence>
<dbReference type="SUPFAM" id="SSF51905">
    <property type="entry name" value="FAD/NAD(P)-binding domain"/>
    <property type="match status" value="1"/>
</dbReference>
<keyword evidence="1" id="KW-0560">Oxidoreductase</keyword>
<feature type="region of interest" description="Disordered" evidence="3">
    <location>
        <begin position="143"/>
        <end position="174"/>
    </location>
</feature>
<dbReference type="PANTHER" id="PTHR43747:SF5">
    <property type="entry name" value="FAD-BINDING DOMAIN-CONTAINING PROTEIN"/>
    <property type="match status" value="1"/>
</dbReference>
<dbReference type="RefSeq" id="WP_227577993.1">
    <property type="nucleotide sequence ID" value="NZ_CP101987.1"/>
</dbReference>
<organism evidence="4 5">
    <name type="scientific">Cellulomonas xiejunii</name>
    <dbReference type="NCBI Taxonomy" id="2968083"/>
    <lineage>
        <taxon>Bacteria</taxon>
        <taxon>Bacillati</taxon>
        <taxon>Actinomycetota</taxon>
        <taxon>Actinomycetes</taxon>
        <taxon>Micrococcales</taxon>
        <taxon>Cellulomonadaceae</taxon>
        <taxon>Cellulomonas</taxon>
    </lineage>
</organism>
<name>A0ABY5KPL7_9CELL</name>
<dbReference type="Proteomes" id="UP001316384">
    <property type="component" value="Chromosome"/>
</dbReference>
<gene>
    <name evidence="4" type="ORF">NP048_02885</name>
</gene>
<accession>A0ABY5KPL7</accession>
<reference evidence="4 5" key="1">
    <citation type="submission" date="2022-07" db="EMBL/GenBank/DDBJ databases">
        <title>Novel species in genus cellulomonas.</title>
        <authorList>
            <person name="Ye L."/>
        </authorList>
    </citation>
    <scope>NUCLEOTIDE SEQUENCE [LARGE SCALE GENOMIC DNA]</scope>
    <source>
        <strain evidence="5">zg-B89</strain>
    </source>
</reference>